<keyword evidence="6" id="KW-1185">Reference proteome</keyword>
<organism evidence="5 6">
    <name type="scientific">Nakamurella leprariae</name>
    <dbReference type="NCBI Taxonomy" id="2803911"/>
    <lineage>
        <taxon>Bacteria</taxon>
        <taxon>Bacillati</taxon>
        <taxon>Actinomycetota</taxon>
        <taxon>Actinomycetes</taxon>
        <taxon>Nakamurellales</taxon>
        <taxon>Nakamurellaceae</taxon>
        <taxon>Nakamurella</taxon>
    </lineage>
</organism>
<evidence type="ECO:0000313" key="6">
    <source>
        <dbReference type="Proteomes" id="UP000663792"/>
    </source>
</evidence>
<dbReference type="SMART" id="SM00895">
    <property type="entry name" value="FCD"/>
    <property type="match status" value="1"/>
</dbReference>
<protein>
    <submittedName>
        <fullName evidence="5">FadR family transcriptional regulator</fullName>
    </submittedName>
</protein>
<dbReference type="InterPro" id="IPR036390">
    <property type="entry name" value="WH_DNA-bd_sf"/>
</dbReference>
<keyword evidence="3" id="KW-0804">Transcription</keyword>
<evidence type="ECO:0000256" key="3">
    <source>
        <dbReference type="ARBA" id="ARBA00023163"/>
    </source>
</evidence>
<evidence type="ECO:0000313" key="5">
    <source>
        <dbReference type="EMBL" id="MBM9467543.1"/>
    </source>
</evidence>
<evidence type="ECO:0000256" key="1">
    <source>
        <dbReference type="ARBA" id="ARBA00023015"/>
    </source>
</evidence>
<dbReference type="GO" id="GO:0003700">
    <property type="term" value="F:DNA-binding transcription factor activity"/>
    <property type="evidence" value="ECO:0007669"/>
    <property type="project" value="InterPro"/>
</dbReference>
<dbReference type="InterPro" id="IPR036388">
    <property type="entry name" value="WH-like_DNA-bd_sf"/>
</dbReference>
<dbReference type="Pfam" id="PF07729">
    <property type="entry name" value="FCD"/>
    <property type="match status" value="1"/>
</dbReference>
<dbReference type="PROSITE" id="PS50949">
    <property type="entry name" value="HTH_GNTR"/>
    <property type="match status" value="1"/>
</dbReference>
<sequence length="235" mass="25115">MRASDVVLRHLEAQLEDGTLVVGMRLPGERTLAEQLGVSRGSVREALQVLEAMGVLRRAVGSGQDAGAVLVAEPSAPLDSALRLHVATRAFDVQQVVETRMLLESWAVGRAATTGGSLDAARALLADMDDPDLDVRDFLRLDARFHVELAALSGNALVALIMTSIRGSIEAYVQRSVPRVTDWPDLLAKLRREHHAVLDAVAAGDVAGASATVVRHIAEFYERSGLQQPESRGGG</sequence>
<keyword evidence="1" id="KW-0805">Transcription regulation</keyword>
<feature type="domain" description="HTH gntR-type" evidence="4">
    <location>
        <begin position="1"/>
        <end position="73"/>
    </location>
</feature>
<dbReference type="InterPro" id="IPR011711">
    <property type="entry name" value="GntR_C"/>
</dbReference>
<dbReference type="Proteomes" id="UP000663792">
    <property type="component" value="Unassembled WGS sequence"/>
</dbReference>
<dbReference type="SUPFAM" id="SSF48008">
    <property type="entry name" value="GntR ligand-binding domain-like"/>
    <property type="match status" value="1"/>
</dbReference>
<evidence type="ECO:0000259" key="4">
    <source>
        <dbReference type="PROSITE" id="PS50949"/>
    </source>
</evidence>
<accession>A0A939BWH2</accession>
<dbReference type="Pfam" id="PF00392">
    <property type="entry name" value="GntR"/>
    <property type="match status" value="1"/>
</dbReference>
<dbReference type="EMBL" id="JAERWK010000011">
    <property type="protein sequence ID" value="MBM9467543.1"/>
    <property type="molecule type" value="Genomic_DNA"/>
</dbReference>
<dbReference type="Gene3D" id="1.10.10.10">
    <property type="entry name" value="Winged helix-like DNA-binding domain superfamily/Winged helix DNA-binding domain"/>
    <property type="match status" value="1"/>
</dbReference>
<name>A0A939BWH2_9ACTN</name>
<dbReference type="RefSeq" id="WP_205260502.1">
    <property type="nucleotide sequence ID" value="NZ_JAERWK010000011.1"/>
</dbReference>
<proteinExistence type="predicted"/>
<dbReference type="GO" id="GO:0003677">
    <property type="term" value="F:DNA binding"/>
    <property type="evidence" value="ECO:0007669"/>
    <property type="project" value="UniProtKB-KW"/>
</dbReference>
<evidence type="ECO:0000256" key="2">
    <source>
        <dbReference type="ARBA" id="ARBA00023125"/>
    </source>
</evidence>
<dbReference type="SMART" id="SM00345">
    <property type="entry name" value="HTH_GNTR"/>
    <property type="match status" value="1"/>
</dbReference>
<reference evidence="5" key="1">
    <citation type="submission" date="2021-01" db="EMBL/GenBank/DDBJ databases">
        <title>YIM 132084 draft genome.</title>
        <authorList>
            <person name="An D."/>
        </authorList>
    </citation>
    <scope>NUCLEOTIDE SEQUENCE</scope>
    <source>
        <strain evidence="5">YIM 132084</strain>
    </source>
</reference>
<keyword evidence="2" id="KW-0238">DNA-binding</keyword>
<comment type="caution">
    <text evidence="5">The sequence shown here is derived from an EMBL/GenBank/DDBJ whole genome shotgun (WGS) entry which is preliminary data.</text>
</comment>
<dbReference type="PANTHER" id="PTHR43537">
    <property type="entry name" value="TRANSCRIPTIONAL REGULATOR, GNTR FAMILY"/>
    <property type="match status" value="1"/>
</dbReference>
<dbReference type="InterPro" id="IPR000524">
    <property type="entry name" value="Tscrpt_reg_HTH_GntR"/>
</dbReference>
<gene>
    <name evidence="5" type="ORF">JL106_09665</name>
</gene>
<dbReference type="PRINTS" id="PR00035">
    <property type="entry name" value="HTHGNTR"/>
</dbReference>
<dbReference type="SUPFAM" id="SSF46785">
    <property type="entry name" value="Winged helix' DNA-binding domain"/>
    <property type="match status" value="1"/>
</dbReference>
<dbReference type="CDD" id="cd07377">
    <property type="entry name" value="WHTH_GntR"/>
    <property type="match status" value="1"/>
</dbReference>
<dbReference type="Gene3D" id="1.20.120.530">
    <property type="entry name" value="GntR ligand-binding domain-like"/>
    <property type="match status" value="1"/>
</dbReference>
<dbReference type="PANTHER" id="PTHR43537:SF51">
    <property type="entry name" value="HTH-TYPE TRANSCRIPTIONAL REGULATOR LGOR-RELATED"/>
    <property type="match status" value="1"/>
</dbReference>
<dbReference type="InterPro" id="IPR008920">
    <property type="entry name" value="TF_FadR/GntR_C"/>
</dbReference>
<dbReference type="AlphaFoldDB" id="A0A939BWH2"/>